<keyword evidence="5 9" id="KW-0999">Mitochondrion inner membrane</keyword>
<evidence type="ECO:0000256" key="9">
    <source>
        <dbReference type="PIRNR" id="PIRNR007871"/>
    </source>
</evidence>
<evidence type="ECO:0000313" key="12">
    <source>
        <dbReference type="Proteomes" id="UP000664169"/>
    </source>
</evidence>
<keyword evidence="6" id="KW-1133">Transmembrane helix</keyword>
<evidence type="ECO:0000256" key="2">
    <source>
        <dbReference type="ARBA" id="ARBA00009575"/>
    </source>
</evidence>
<dbReference type="Pfam" id="PF12597">
    <property type="entry name" value="Cox20"/>
    <property type="match status" value="2"/>
</dbReference>
<comment type="similarity">
    <text evidence="2 9">Belongs to the COX20 family.</text>
</comment>
<dbReference type="GO" id="GO:0033617">
    <property type="term" value="P:mitochondrial respiratory chain complex IV assembly"/>
    <property type="evidence" value="ECO:0007669"/>
    <property type="project" value="InterPro"/>
</dbReference>
<accession>A0A8H3EW31</accession>
<dbReference type="PANTHER" id="PTHR31586">
    <property type="entry name" value="CYTOCHROME C OXIDASE PROTEIN 20"/>
    <property type="match status" value="1"/>
</dbReference>
<evidence type="ECO:0000256" key="1">
    <source>
        <dbReference type="ARBA" id="ARBA00004273"/>
    </source>
</evidence>
<keyword evidence="12" id="KW-1185">Reference proteome</keyword>
<name>A0A8H3EW31_9LECA</name>
<feature type="compositionally biased region" description="Basic and acidic residues" evidence="10">
    <location>
        <begin position="192"/>
        <end position="222"/>
    </location>
</feature>
<evidence type="ECO:0000256" key="8">
    <source>
        <dbReference type="ARBA" id="ARBA00023136"/>
    </source>
</evidence>
<dbReference type="InterPro" id="IPR022533">
    <property type="entry name" value="Cox20"/>
</dbReference>
<dbReference type="OrthoDB" id="14603at2759"/>
<keyword evidence="8 9" id="KW-0472">Membrane</keyword>
<comment type="function">
    <text evidence="9">Involved in the assembly of the cytochrome c oxidase complex.</text>
</comment>
<protein>
    <recommendedName>
        <fullName evidence="3 9">Cytochrome c oxidase assembly protein COX20, mitochondrial</fullName>
    </recommendedName>
</protein>
<sequence>MNPSSTSPASNPPHPATSSPQPQESTTLPPPKKQANVLDAVRTIRAQDFTTFYQKPCARESLLTGIGAGFAIGGLRFITLLSSSHNPLASASASASPPARNLLPIASSSSPSVPASASVSTTTAATTTRVSSSSSSPISPRSSLSARAWRSMTWAVLSFTLVSAGAHVFCQRRRNLEHAAMARAAEIVGRKREEKRAEALKRREEREARRREHEEQKTERSRWGRWFGGQRGDDEDGKG</sequence>
<dbReference type="AlphaFoldDB" id="A0A8H3EW31"/>
<evidence type="ECO:0000256" key="3">
    <source>
        <dbReference type="ARBA" id="ARBA00017689"/>
    </source>
</evidence>
<keyword evidence="7 9" id="KW-0496">Mitochondrion</keyword>
<evidence type="ECO:0000256" key="4">
    <source>
        <dbReference type="ARBA" id="ARBA00022692"/>
    </source>
</evidence>
<evidence type="ECO:0000256" key="5">
    <source>
        <dbReference type="ARBA" id="ARBA00022792"/>
    </source>
</evidence>
<organism evidence="11 12">
    <name type="scientific">Gomphillus americanus</name>
    <dbReference type="NCBI Taxonomy" id="1940652"/>
    <lineage>
        <taxon>Eukaryota</taxon>
        <taxon>Fungi</taxon>
        <taxon>Dikarya</taxon>
        <taxon>Ascomycota</taxon>
        <taxon>Pezizomycotina</taxon>
        <taxon>Lecanoromycetes</taxon>
        <taxon>OSLEUM clade</taxon>
        <taxon>Ostropomycetidae</taxon>
        <taxon>Ostropales</taxon>
        <taxon>Graphidaceae</taxon>
        <taxon>Gomphilloideae</taxon>
        <taxon>Gomphillus</taxon>
    </lineage>
</organism>
<dbReference type="EMBL" id="CAJPDQ010000008">
    <property type="protein sequence ID" value="CAF9913741.1"/>
    <property type="molecule type" value="Genomic_DNA"/>
</dbReference>
<dbReference type="PANTHER" id="PTHR31586:SF1">
    <property type="entry name" value="CYTOCHROME C OXIDASE ASSEMBLY PROTEIN COX20, MITOCHONDRIAL"/>
    <property type="match status" value="1"/>
</dbReference>
<evidence type="ECO:0000256" key="6">
    <source>
        <dbReference type="ARBA" id="ARBA00022989"/>
    </source>
</evidence>
<dbReference type="PIRSF" id="PIRSF007871">
    <property type="entry name" value="Cox20"/>
    <property type="match status" value="1"/>
</dbReference>
<comment type="caution">
    <text evidence="11">The sequence shown here is derived from an EMBL/GenBank/DDBJ whole genome shotgun (WGS) entry which is preliminary data.</text>
</comment>
<comment type="subcellular location">
    <subcellularLocation>
        <location evidence="1 9">Mitochondrion inner membrane</location>
    </subcellularLocation>
</comment>
<gene>
    <name evidence="11" type="ORF">GOMPHAMPRED_008013</name>
</gene>
<feature type="region of interest" description="Disordered" evidence="10">
    <location>
        <begin position="1"/>
        <end position="34"/>
    </location>
</feature>
<dbReference type="GO" id="GO:0005743">
    <property type="term" value="C:mitochondrial inner membrane"/>
    <property type="evidence" value="ECO:0007669"/>
    <property type="project" value="UniProtKB-SubCell"/>
</dbReference>
<dbReference type="Proteomes" id="UP000664169">
    <property type="component" value="Unassembled WGS sequence"/>
</dbReference>
<evidence type="ECO:0000313" key="11">
    <source>
        <dbReference type="EMBL" id="CAF9913741.1"/>
    </source>
</evidence>
<keyword evidence="4" id="KW-0812">Transmembrane</keyword>
<proteinExistence type="inferred from homology"/>
<reference evidence="11" key="1">
    <citation type="submission" date="2021-03" db="EMBL/GenBank/DDBJ databases">
        <authorList>
            <person name="Tagirdzhanova G."/>
        </authorList>
    </citation>
    <scope>NUCLEOTIDE SEQUENCE</scope>
</reference>
<feature type="region of interest" description="Disordered" evidence="10">
    <location>
        <begin position="192"/>
        <end position="239"/>
    </location>
</feature>
<evidence type="ECO:0000256" key="10">
    <source>
        <dbReference type="SAM" id="MobiDB-lite"/>
    </source>
</evidence>
<feature type="region of interest" description="Disordered" evidence="10">
    <location>
        <begin position="106"/>
        <end position="142"/>
    </location>
</feature>
<evidence type="ECO:0000256" key="7">
    <source>
        <dbReference type="ARBA" id="ARBA00023128"/>
    </source>
</evidence>